<evidence type="ECO:0000256" key="1">
    <source>
        <dbReference type="ARBA" id="ARBA00022729"/>
    </source>
</evidence>
<dbReference type="AlphaFoldDB" id="A0A3N6M714"/>
<dbReference type="PANTHER" id="PTHR30483">
    <property type="entry name" value="LEUCINE-SPECIFIC-BINDING PROTEIN"/>
    <property type="match status" value="1"/>
</dbReference>
<reference evidence="3 4" key="1">
    <citation type="submission" date="2018-10" db="EMBL/GenBank/DDBJ databases">
        <title>Natrarchaeobius chitinivorans gen. nov., sp. nov., and Natrarchaeobius haloalkaliphilus sp. nov., alkaliphilic, chitin-utilizing haloarchaea from hypersaline alkaline lakes.</title>
        <authorList>
            <person name="Sorokin D.Y."/>
            <person name="Elcheninov A.G."/>
            <person name="Kostrikina N.A."/>
            <person name="Bale N.J."/>
            <person name="Sinninghe Damste J.S."/>
            <person name="Khijniak T.V."/>
            <person name="Kublanov I.V."/>
            <person name="Toshchakov S.V."/>
        </authorList>
    </citation>
    <scope>NUCLEOTIDE SEQUENCE [LARGE SCALE GENOMIC DNA]</scope>
    <source>
        <strain evidence="3 4">AArcht7</strain>
    </source>
</reference>
<evidence type="ECO:0000313" key="4">
    <source>
        <dbReference type="Proteomes" id="UP000281431"/>
    </source>
</evidence>
<dbReference type="OrthoDB" id="264684at2157"/>
<dbReference type="SUPFAM" id="SSF53822">
    <property type="entry name" value="Periplasmic binding protein-like I"/>
    <property type="match status" value="1"/>
</dbReference>
<dbReference type="PANTHER" id="PTHR30483:SF6">
    <property type="entry name" value="PERIPLASMIC BINDING PROTEIN OF ABC TRANSPORTER FOR NATURAL AMINO ACIDS"/>
    <property type="match status" value="1"/>
</dbReference>
<feature type="domain" description="Leucine-binding protein" evidence="2">
    <location>
        <begin position="75"/>
        <end position="421"/>
    </location>
</feature>
<gene>
    <name evidence="3" type="ORF">EA472_14355</name>
</gene>
<dbReference type="InterPro" id="IPR028081">
    <property type="entry name" value="Leu-bd"/>
</dbReference>
<evidence type="ECO:0000313" key="3">
    <source>
        <dbReference type="EMBL" id="RQG99403.1"/>
    </source>
</evidence>
<proteinExistence type="predicted"/>
<dbReference type="InterPro" id="IPR028082">
    <property type="entry name" value="Peripla_BP_I"/>
</dbReference>
<keyword evidence="4" id="KW-1185">Reference proteome</keyword>
<dbReference type="Pfam" id="PF13458">
    <property type="entry name" value="Peripla_BP_6"/>
    <property type="match status" value="1"/>
</dbReference>
<name>A0A3N6M714_NATCH</name>
<comment type="caution">
    <text evidence="3">The sequence shown here is derived from an EMBL/GenBank/DDBJ whole genome shotgun (WGS) entry which is preliminary data.</text>
</comment>
<accession>A0A3N6M714</accession>
<dbReference type="EMBL" id="REFZ01000009">
    <property type="protein sequence ID" value="RQG99403.1"/>
    <property type="molecule type" value="Genomic_DNA"/>
</dbReference>
<dbReference type="CDD" id="cd19987">
    <property type="entry name" value="PBP1_SBP-like"/>
    <property type="match status" value="1"/>
</dbReference>
<sequence>MGNESHTQENGAGTASNSRRHVLKAIGASGAVALAGCAGEGNGNGNGTGNGNGNGADDHAPIGNYPIEGDTAMYGWHGPLSGILAPDGEEQERGFELAIDHLNNGGGLVDHYDPLSGDGVLDYEIDYVTGDSAGDEETSIDNVERMIDRDNIQFWTGGVSSGVCQALQPIAQRERVIQLTSISHAGPITGENCERYSFRPSMSARTSAEALAATLPDLLGDDVDFFQIYLDYSYGISNRDSMTELMEGQGWNEIGQSAIAFGESDHSSQIADLDEADPDVLVFTTFGTAMADGISQMQEAGVAEDIDIVVPLLSAFSMEPAGGDAEGVIGTANWHPLRGDELSETFVDAYMDEYDELPGQAAYEVYDNVLHYSAAVENAGTFHPPTVVRELEEFEWNLAMGEMAYRECDHQASRPVYVCRGVSESEQQETGTYLELVEEVSPEDSSYDCDIEPAASCEMSEYE</sequence>
<evidence type="ECO:0000259" key="2">
    <source>
        <dbReference type="Pfam" id="PF13458"/>
    </source>
</evidence>
<dbReference type="InterPro" id="IPR051010">
    <property type="entry name" value="BCAA_transport"/>
</dbReference>
<protein>
    <submittedName>
        <fullName evidence="3">ABC transporter substrate-binding protein</fullName>
    </submittedName>
</protein>
<organism evidence="3 4">
    <name type="scientific">Natrarchaeobius chitinivorans</name>
    <dbReference type="NCBI Taxonomy" id="1679083"/>
    <lineage>
        <taxon>Archaea</taxon>
        <taxon>Methanobacteriati</taxon>
        <taxon>Methanobacteriota</taxon>
        <taxon>Stenosarchaea group</taxon>
        <taxon>Halobacteria</taxon>
        <taxon>Halobacteriales</taxon>
        <taxon>Natrialbaceae</taxon>
        <taxon>Natrarchaeobius</taxon>
    </lineage>
</organism>
<dbReference type="Gene3D" id="3.40.50.2300">
    <property type="match status" value="2"/>
</dbReference>
<dbReference type="Proteomes" id="UP000281431">
    <property type="component" value="Unassembled WGS sequence"/>
</dbReference>
<keyword evidence="1" id="KW-0732">Signal</keyword>